<feature type="domain" description="Pyrrolo-quinoline quinone repeat" evidence="4">
    <location>
        <begin position="145"/>
        <end position="394"/>
    </location>
</feature>
<dbReference type="GO" id="GO:0043130">
    <property type="term" value="F:ubiquitin binding"/>
    <property type="evidence" value="ECO:0007669"/>
    <property type="project" value="InterPro"/>
</dbReference>
<dbReference type="PANTHER" id="PTHR34512:SF30">
    <property type="entry name" value="OUTER MEMBRANE PROTEIN ASSEMBLY FACTOR BAMB"/>
    <property type="match status" value="1"/>
</dbReference>
<organism evidence="5 6">
    <name type="scientific">Haloferula rosea</name>
    <dbReference type="NCBI Taxonomy" id="490093"/>
    <lineage>
        <taxon>Bacteria</taxon>
        <taxon>Pseudomonadati</taxon>
        <taxon>Verrucomicrobiota</taxon>
        <taxon>Verrucomicrobiia</taxon>
        <taxon>Verrucomicrobiales</taxon>
        <taxon>Verrucomicrobiaceae</taxon>
        <taxon>Haloferula</taxon>
    </lineage>
</organism>
<dbReference type="AlphaFoldDB" id="A0A934RCK6"/>
<evidence type="ECO:0000313" key="6">
    <source>
        <dbReference type="Proteomes" id="UP000658278"/>
    </source>
</evidence>
<dbReference type="SMART" id="SM00564">
    <property type="entry name" value="PQQ"/>
    <property type="match status" value="4"/>
</dbReference>
<evidence type="ECO:0000256" key="1">
    <source>
        <dbReference type="SAM" id="MobiDB-lite"/>
    </source>
</evidence>
<dbReference type="Gene3D" id="2.130.10.10">
    <property type="entry name" value="YVTN repeat-like/Quinoprotein amine dehydrogenase"/>
    <property type="match status" value="1"/>
</dbReference>
<feature type="chain" id="PRO_5037805254" evidence="2">
    <location>
        <begin position="21"/>
        <end position="480"/>
    </location>
</feature>
<evidence type="ECO:0000259" key="4">
    <source>
        <dbReference type="Pfam" id="PF13360"/>
    </source>
</evidence>
<dbReference type="Pfam" id="PF03983">
    <property type="entry name" value="SHD1"/>
    <property type="match status" value="1"/>
</dbReference>
<proteinExistence type="predicted"/>
<dbReference type="InterPro" id="IPR018391">
    <property type="entry name" value="PQQ_b-propeller_rpt"/>
</dbReference>
<dbReference type="Gene3D" id="2.30.30.700">
    <property type="entry name" value="SLA1 homology domain 1"/>
    <property type="match status" value="1"/>
</dbReference>
<accession>A0A934RCK6</accession>
<dbReference type="Gene3D" id="2.40.10.480">
    <property type="match status" value="1"/>
</dbReference>
<feature type="signal peptide" evidence="2">
    <location>
        <begin position="1"/>
        <end position="20"/>
    </location>
</feature>
<evidence type="ECO:0000256" key="2">
    <source>
        <dbReference type="SAM" id="SignalP"/>
    </source>
</evidence>
<dbReference type="InterPro" id="IPR015943">
    <property type="entry name" value="WD40/YVTN_repeat-like_dom_sf"/>
</dbReference>
<comment type="caution">
    <text evidence="5">The sequence shown here is derived from an EMBL/GenBank/DDBJ whole genome shotgun (WGS) entry which is preliminary data.</text>
</comment>
<evidence type="ECO:0000313" key="5">
    <source>
        <dbReference type="EMBL" id="MBK1828203.1"/>
    </source>
</evidence>
<protein>
    <submittedName>
        <fullName evidence="5">PQQ-binding-like beta-propeller repeat protein</fullName>
    </submittedName>
</protein>
<reference evidence="5" key="1">
    <citation type="submission" date="2021-01" db="EMBL/GenBank/DDBJ databases">
        <title>Modified the classification status of verrucomicrobia.</title>
        <authorList>
            <person name="Feng X."/>
        </authorList>
    </citation>
    <scope>NUCLEOTIDE SEQUENCE</scope>
    <source>
        <strain evidence="5">KCTC 22201</strain>
    </source>
</reference>
<dbReference type="Proteomes" id="UP000658278">
    <property type="component" value="Unassembled WGS sequence"/>
</dbReference>
<dbReference type="InterPro" id="IPR011047">
    <property type="entry name" value="Quinoprotein_ADH-like_sf"/>
</dbReference>
<dbReference type="GO" id="GO:0030674">
    <property type="term" value="F:protein-macromolecule adaptor activity"/>
    <property type="evidence" value="ECO:0007669"/>
    <property type="project" value="InterPro"/>
</dbReference>
<dbReference type="PANTHER" id="PTHR34512">
    <property type="entry name" value="CELL SURFACE PROTEIN"/>
    <property type="match status" value="1"/>
</dbReference>
<dbReference type="GO" id="GO:0008092">
    <property type="term" value="F:cytoskeletal protein binding"/>
    <property type="evidence" value="ECO:0007669"/>
    <property type="project" value="InterPro"/>
</dbReference>
<dbReference type="RefSeq" id="WP_200281154.1">
    <property type="nucleotide sequence ID" value="NZ_JAENII010000011.1"/>
</dbReference>
<dbReference type="Pfam" id="PF13360">
    <property type="entry name" value="PQQ_2"/>
    <property type="match status" value="1"/>
</dbReference>
<name>A0A934RCK6_9BACT</name>
<dbReference type="InterPro" id="IPR002372">
    <property type="entry name" value="PQQ_rpt_dom"/>
</dbReference>
<keyword evidence="6" id="KW-1185">Reference proteome</keyword>
<feature type="domain" description="SLA1 homology" evidence="3">
    <location>
        <begin position="21"/>
        <end position="74"/>
    </location>
</feature>
<feature type="region of interest" description="Disordered" evidence="1">
    <location>
        <begin position="87"/>
        <end position="106"/>
    </location>
</feature>
<dbReference type="GO" id="GO:0042802">
    <property type="term" value="F:identical protein binding"/>
    <property type="evidence" value="ECO:0007669"/>
    <property type="project" value="InterPro"/>
</dbReference>
<evidence type="ECO:0000259" key="3">
    <source>
        <dbReference type="Pfam" id="PF03983"/>
    </source>
</evidence>
<keyword evidence="2" id="KW-0732">Signal</keyword>
<gene>
    <name evidence="5" type="ORF">JIN81_14310</name>
</gene>
<dbReference type="SUPFAM" id="SSF50998">
    <property type="entry name" value="Quinoprotein alcohol dehydrogenase-like"/>
    <property type="match status" value="1"/>
</dbReference>
<sequence>MKPTAAFLSLCLLGVTLSSADARTWTDAETGRTIDAELVGVGEGEVQLKLKSGKVAKVAISRLSKEDQAFLETAKVAAPAAVAGEWPGWRGPKRDNRSPDTGLLKEWPKDGPELLWTFKDGGTGYSCVSLVGGKLFFTGTRDGAAEIICLDAANGKELWSSPIGPDKGKGYNTGWGGGPRGAVTIDDGLAYAMNANGELVCVSAEDGSKQWSKSLVDDFGGAEPSWGFSESPLVDGEKLIVTPGGDQGAIVALDKKTGKEIWRSKEVTDDAQYSSVTVAEVNGKRQYVQLFMKKLVGVSAEDGKLLWSAPWAAGRTAVIPTPIPHDGMVYMTAGYGSGSQLVKIDGAEAEVLWDNKVMKNHHGGVVLDEGHIYGFSDGGGLTCQELKSGERVWSEKGEGIQKGAVHYADGMLYCVDEEEGSVFLVEATPDGFREKGRFPMPGKTKLRDGTQGKVWAHPVVIGGRMYLRDQDLLFCFDVKG</sequence>
<dbReference type="InterPro" id="IPR007131">
    <property type="entry name" value="SHD1"/>
</dbReference>
<dbReference type="EMBL" id="JAENII010000011">
    <property type="protein sequence ID" value="MBK1828203.1"/>
    <property type="molecule type" value="Genomic_DNA"/>
</dbReference>